<evidence type="ECO:0000313" key="2">
    <source>
        <dbReference type="Proteomes" id="UP000008068"/>
    </source>
</evidence>
<accession>G0P830</accession>
<dbReference type="EMBL" id="GL380125">
    <property type="protein sequence ID" value="EGT47427.1"/>
    <property type="molecule type" value="Genomic_DNA"/>
</dbReference>
<dbReference type="AlphaFoldDB" id="G0P830"/>
<evidence type="ECO:0000313" key="1">
    <source>
        <dbReference type="EMBL" id="EGT47427.1"/>
    </source>
</evidence>
<dbReference type="HOGENOM" id="CLU_2099012_0_0_1"/>
<gene>
    <name evidence="1" type="ORF">CAEBREN_21400</name>
</gene>
<reference evidence="2" key="1">
    <citation type="submission" date="2011-07" db="EMBL/GenBank/DDBJ databases">
        <authorList>
            <consortium name="Caenorhabditis brenneri Sequencing and Analysis Consortium"/>
            <person name="Wilson R.K."/>
        </authorList>
    </citation>
    <scope>NUCLEOTIDE SEQUENCE [LARGE SCALE GENOMIC DNA]</scope>
    <source>
        <strain evidence="2">PB2801</strain>
    </source>
</reference>
<keyword evidence="2" id="KW-1185">Reference proteome</keyword>
<organism evidence="2">
    <name type="scientific">Caenorhabditis brenneri</name>
    <name type="common">Nematode worm</name>
    <dbReference type="NCBI Taxonomy" id="135651"/>
    <lineage>
        <taxon>Eukaryota</taxon>
        <taxon>Metazoa</taxon>
        <taxon>Ecdysozoa</taxon>
        <taxon>Nematoda</taxon>
        <taxon>Chromadorea</taxon>
        <taxon>Rhabditida</taxon>
        <taxon>Rhabditina</taxon>
        <taxon>Rhabditomorpha</taxon>
        <taxon>Rhabditoidea</taxon>
        <taxon>Rhabditidae</taxon>
        <taxon>Peloderinae</taxon>
        <taxon>Caenorhabditis</taxon>
    </lineage>
</organism>
<sequence>MARAIQVKVDFLLKKVERDTFFNQFLKTAEKDLQRLEMNNNINFDKDTLHAIRGQLDKEKARVLYSQQVIKQGINYIISDFLDAIEGSEIPDLAEDKTKEEYSQFMEQLRTDRNQG</sequence>
<protein>
    <submittedName>
        <fullName evidence="1">Uncharacterized protein</fullName>
    </submittedName>
</protein>
<dbReference type="Proteomes" id="UP000008068">
    <property type="component" value="Unassembled WGS sequence"/>
</dbReference>
<name>G0P830_CAEBE</name>
<proteinExistence type="predicted"/>
<dbReference type="InParanoid" id="G0P830"/>